<dbReference type="GO" id="GO:0005929">
    <property type="term" value="C:cilium"/>
    <property type="evidence" value="ECO:0007669"/>
    <property type="project" value="TreeGrafter"/>
</dbReference>
<evidence type="ECO:0000313" key="1">
    <source>
        <dbReference type="EMBL" id="CAE0301740.1"/>
    </source>
</evidence>
<gene>
    <name evidence="1" type="ORF">SELO1098_LOCUS30596</name>
</gene>
<dbReference type="EMBL" id="HBIC01059653">
    <property type="protein sequence ID" value="CAE0301740.1"/>
    <property type="molecule type" value="Transcribed_RNA"/>
</dbReference>
<reference evidence="1" key="1">
    <citation type="submission" date="2021-01" db="EMBL/GenBank/DDBJ databases">
        <authorList>
            <person name="Corre E."/>
            <person name="Pelletier E."/>
            <person name="Niang G."/>
            <person name="Scheremetjew M."/>
            <person name="Finn R."/>
            <person name="Kale V."/>
            <person name="Holt S."/>
            <person name="Cochrane G."/>
            <person name="Meng A."/>
            <person name="Brown T."/>
            <person name="Cohen L."/>
        </authorList>
    </citation>
    <scope>NUCLEOTIDE SEQUENCE</scope>
    <source>
        <strain evidence="1">CCAP 955/1</strain>
    </source>
</reference>
<dbReference type="GO" id="GO:0030992">
    <property type="term" value="C:intraciliary transport particle B"/>
    <property type="evidence" value="ECO:0007669"/>
    <property type="project" value="InterPro"/>
</dbReference>
<dbReference type="AlphaFoldDB" id="A0A7S3HQD7"/>
<sequence length="135" mass="14612">MPDAASKKEGGKILMVTSLDDGHPCDNIIDGQEASYWMSTGLYPQEILVALKGPCMISTIKLATTNVKSVRIEGCAEEKPVNFHVLAEGDLEEKGGSIQIKDLKVQDGSTTASFVKLQILSGYHDFCSVHTIKVE</sequence>
<accession>A0A7S3HQD7</accession>
<dbReference type="InterPro" id="IPR033558">
    <property type="entry name" value="IFT25"/>
</dbReference>
<protein>
    <recommendedName>
        <fullName evidence="2">F5/8 type C domain-containing protein</fullName>
    </recommendedName>
</protein>
<dbReference type="SUPFAM" id="SSF49785">
    <property type="entry name" value="Galactose-binding domain-like"/>
    <property type="match status" value="1"/>
</dbReference>
<name>A0A7S3HQD7_9STRA</name>
<dbReference type="PANTHER" id="PTHR33906:SF1">
    <property type="entry name" value="INTRAFLAGELLAR TRANSPORT PROTEIN 25 HOMOLOG"/>
    <property type="match status" value="1"/>
</dbReference>
<dbReference type="GO" id="GO:0042073">
    <property type="term" value="P:intraciliary transport"/>
    <property type="evidence" value="ECO:0007669"/>
    <property type="project" value="InterPro"/>
</dbReference>
<dbReference type="InterPro" id="IPR008979">
    <property type="entry name" value="Galactose-bd-like_sf"/>
</dbReference>
<dbReference type="Gene3D" id="2.60.120.260">
    <property type="entry name" value="Galactose-binding domain-like"/>
    <property type="match status" value="1"/>
</dbReference>
<organism evidence="1">
    <name type="scientific">Spumella elongata</name>
    <dbReference type="NCBI Taxonomy" id="89044"/>
    <lineage>
        <taxon>Eukaryota</taxon>
        <taxon>Sar</taxon>
        <taxon>Stramenopiles</taxon>
        <taxon>Ochrophyta</taxon>
        <taxon>Chrysophyceae</taxon>
        <taxon>Chromulinales</taxon>
        <taxon>Chromulinaceae</taxon>
        <taxon>Spumella</taxon>
    </lineage>
</organism>
<dbReference type="PANTHER" id="PTHR33906">
    <property type="entry name" value="INTRAFLAGELLAR TRANSPORT PROTEIN 25 HOMOLOG"/>
    <property type="match status" value="1"/>
</dbReference>
<evidence type="ECO:0008006" key="2">
    <source>
        <dbReference type="Google" id="ProtNLM"/>
    </source>
</evidence>
<proteinExistence type="predicted"/>